<organism evidence="1 2">
    <name type="scientific">Streptomyces flaveolus</name>
    <dbReference type="NCBI Taxonomy" id="67297"/>
    <lineage>
        <taxon>Bacteria</taxon>
        <taxon>Bacillati</taxon>
        <taxon>Actinomycetota</taxon>
        <taxon>Actinomycetes</taxon>
        <taxon>Kitasatosporales</taxon>
        <taxon>Streptomycetaceae</taxon>
        <taxon>Streptomyces</taxon>
    </lineage>
</organism>
<dbReference type="Gene3D" id="3.30.1780.10">
    <property type="entry name" value="ornithine cyclodeaminase, domain 1"/>
    <property type="match status" value="1"/>
</dbReference>
<sequence>MTAGTTSELLYLTREEVVACASRLDAVAVVREALLLHAQGRTTLPAEAYLPWETEHGHFARSLSLPGALWGESPAIGLKVINSSLGNPLHGRERAQGLTFLFDRETAHPLALMDAGHLSALRTAAYTVLSVRLLGVAAPRTVAVIGGGALGLAHVRLLARDLPTARFALYDLSPGRSAEASRTLGADGIDITVAESAESAVRGADVVVTATTTTEGYIPMKWIEPGALIAHVSLDDVLSDVVAEADLVVIDDWKLISEDDRRLLGRLYRTGELRGPAGEVYDPTRPLGRRVDATLSDVLLGLRPGRRDPGQIVLSNPFGMGILDVALAAEVYALAWRDGLGIRLPR</sequence>
<dbReference type="PANTHER" id="PTHR13812">
    <property type="entry name" value="KETIMINE REDUCTASE MU-CRYSTALLIN"/>
    <property type="match status" value="1"/>
</dbReference>
<comment type="caution">
    <text evidence="1">The sequence shown here is derived from an EMBL/GenBank/DDBJ whole genome shotgun (WGS) entry which is preliminary data.</text>
</comment>
<dbReference type="InterPro" id="IPR003462">
    <property type="entry name" value="ODC_Mu_crystall"/>
</dbReference>
<reference evidence="1 2" key="1">
    <citation type="submission" date="2024-06" db="EMBL/GenBank/DDBJ databases">
        <title>The Natural Products Discovery Center: Release of the First 8490 Sequenced Strains for Exploring Actinobacteria Biosynthetic Diversity.</title>
        <authorList>
            <person name="Kalkreuter E."/>
            <person name="Kautsar S.A."/>
            <person name="Yang D."/>
            <person name="Bader C.D."/>
            <person name="Teijaro C.N."/>
            <person name="Fluegel L."/>
            <person name="Davis C.M."/>
            <person name="Simpson J.R."/>
            <person name="Lauterbach L."/>
            <person name="Steele A.D."/>
            <person name="Gui C."/>
            <person name="Meng S."/>
            <person name="Li G."/>
            <person name="Viehrig K."/>
            <person name="Ye F."/>
            <person name="Su P."/>
            <person name="Kiefer A.F."/>
            <person name="Nichols A."/>
            <person name="Cepeda A.J."/>
            <person name="Yan W."/>
            <person name="Fan B."/>
            <person name="Jiang Y."/>
            <person name="Adhikari A."/>
            <person name="Zheng C.-J."/>
            <person name="Schuster L."/>
            <person name="Cowan T.M."/>
            <person name="Smanski M.J."/>
            <person name="Chevrette M.G."/>
            <person name="De Carvalho L.P.S."/>
            <person name="Shen B."/>
        </authorList>
    </citation>
    <scope>NUCLEOTIDE SEQUENCE [LARGE SCALE GENOMIC DNA]</scope>
    <source>
        <strain evidence="1 2">NPDC020594</strain>
    </source>
</reference>
<proteinExistence type="predicted"/>
<evidence type="ECO:0000313" key="2">
    <source>
        <dbReference type="Proteomes" id="UP001551011"/>
    </source>
</evidence>
<evidence type="ECO:0000313" key="1">
    <source>
        <dbReference type="EMBL" id="MEU5709890.1"/>
    </source>
</evidence>
<dbReference type="PANTHER" id="PTHR13812:SF19">
    <property type="entry name" value="KETIMINE REDUCTASE MU-CRYSTALLIN"/>
    <property type="match status" value="1"/>
</dbReference>
<accession>A0ABV3ADP9</accession>
<name>A0ABV3ADP9_9ACTN</name>
<dbReference type="EMBL" id="JBFAEG010000017">
    <property type="protein sequence ID" value="MEU5709890.1"/>
    <property type="molecule type" value="Genomic_DNA"/>
</dbReference>
<dbReference type="InterPro" id="IPR023401">
    <property type="entry name" value="ODC_N"/>
</dbReference>
<dbReference type="Pfam" id="PF02423">
    <property type="entry name" value="OCD_Mu_crystall"/>
    <property type="match status" value="1"/>
</dbReference>
<dbReference type="PIRSF" id="PIRSF001439">
    <property type="entry name" value="CryM"/>
    <property type="match status" value="1"/>
</dbReference>
<keyword evidence="2" id="KW-1185">Reference proteome</keyword>
<protein>
    <submittedName>
        <fullName evidence="1">Ornithine cyclodeaminase</fullName>
    </submittedName>
</protein>
<dbReference type="Proteomes" id="UP001551011">
    <property type="component" value="Unassembled WGS sequence"/>
</dbReference>
<dbReference type="Gene3D" id="3.40.50.720">
    <property type="entry name" value="NAD(P)-binding Rossmann-like Domain"/>
    <property type="match status" value="1"/>
</dbReference>
<dbReference type="InterPro" id="IPR036291">
    <property type="entry name" value="NAD(P)-bd_dom_sf"/>
</dbReference>
<dbReference type="RefSeq" id="WP_359258321.1">
    <property type="nucleotide sequence ID" value="NZ_JBFAEG010000017.1"/>
</dbReference>
<dbReference type="SUPFAM" id="SSF51735">
    <property type="entry name" value="NAD(P)-binding Rossmann-fold domains"/>
    <property type="match status" value="1"/>
</dbReference>
<gene>
    <name evidence="1" type="ORF">AB0H04_23940</name>
</gene>